<dbReference type="AlphaFoldDB" id="A0A1V9X6F5"/>
<evidence type="ECO:0000313" key="3">
    <source>
        <dbReference type="EMBL" id="OQR68852.1"/>
    </source>
</evidence>
<name>A0A1V9X6F5_9ACAR</name>
<dbReference type="InParanoid" id="A0A1V9X6F5"/>
<evidence type="ECO:0000313" key="4">
    <source>
        <dbReference type="Proteomes" id="UP000192247"/>
    </source>
</evidence>
<gene>
    <name evidence="3" type="ORF">BIW11_04484</name>
</gene>
<organism evidence="3 4">
    <name type="scientific">Tropilaelaps mercedesae</name>
    <dbReference type="NCBI Taxonomy" id="418985"/>
    <lineage>
        <taxon>Eukaryota</taxon>
        <taxon>Metazoa</taxon>
        <taxon>Ecdysozoa</taxon>
        <taxon>Arthropoda</taxon>
        <taxon>Chelicerata</taxon>
        <taxon>Arachnida</taxon>
        <taxon>Acari</taxon>
        <taxon>Parasitiformes</taxon>
        <taxon>Mesostigmata</taxon>
        <taxon>Gamasina</taxon>
        <taxon>Dermanyssoidea</taxon>
        <taxon>Laelapidae</taxon>
        <taxon>Tropilaelaps</taxon>
    </lineage>
</organism>
<feature type="region of interest" description="Disordered" evidence="2">
    <location>
        <begin position="128"/>
        <end position="176"/>
    </location>
</feature>
<feature type="region of interest" description="Disordered" evidence="2">
    <location>
        <begin position="208"/>
        <end position="235"/>
    </location>
</feature>
<keyword evidence="1" id="KW-0677">Repeat</keyword>
<sequence>MTLSRRTNKASEGPTGWLCVGLHHWLKCARVHLSFRSFLSRPILGQAATKRPPSGHRAAIVSRRLRKTRRVRCRNFKLRTNNAFCLTTRSTICLSMRCICTVIARYRPSLASRDLCFNNRNTLRVFVRPTASSTSPQRQPGRRCAPTSSYSVTPGRKQGRQRGRQQGRQQGRQRGRVHAIGDSAMMHFAVRASQADVVVVITNTFTEGRRNDAPQKGTNTEYAQRQSQRPNESNERVLPLFSAASTDVILGFLKEETKLHEKQVHPGRKDTKHVAEEGHIQDVSRPRHSVDARRYYMTLRLQGDNCLLVAEGQPSVRRSVSPSVHLSVRPSVGPSVRQSVRPSVRQSVSPSVRRSVSPSVHLSVRPSVGPSFRQSVRPSVRQSVGPSVRPSVRRSICPSVRPSVRRSIRQSVRRPVRLARAAVDAAADVVAVSPCSELGADAILPREVDCR</sequence>
<feature type="region of interest" description="Disordered" evidence="2">
    <location>
        <begin position="367"/>
        <end position="393"/>
    </location>
</feature>
<protein>
    <submittedName>
        <fullName evidence="3">Putative ubiquitin thioesterase L96</fullName>
    </submittedName>
</protein>
<feature type="region of interest" description="Disordered" evidence="2">
    <location>
        <begin position="328"/>
        <end position="353"/>
    </location>
</feature>
<dbReference type="PANTHER" id="PTHR44826:SF3">
    <property type="entry name" value="SPORE COAT PROTEIN SP85"/>
    <property type="match status" value="1"/>
</dbReference>
<evidence type="ECO:0000256" key="1">
    <source>
        <dbReference type="ARBA" id="ARBA00022737"/>
    </source>
</evidence>
<evidence type="ECO:0000256" key="2">
    <source>
        <dbReference type="SAM" id="MobiDB-lite"/>
    </source>
</evidence>
<accession>A0A1V9X6F5</accession>
<reference evidence="3 4" key="1">
    <citation type="journal article" date="2017" name="Gigascience">
        <title>Draft genome of the honey bee ectoparasitic mite, Tropilaelaps mercedesae, is shaped by the parasitic life history.</title>
        <authorList>
            <person name="Dong X."/>
            <person name="Armstrong S.D."/>
            <person name="Xia D."/>
            <person name="Makepeace B.L."/>
            <person name="Darby A.C."/>
            <person name="Kadowaki T."/>
        </authorList>
    </citation>
    <scope>NUCLEOTIDE SEQUENCE [LARGE SCALE GENOMIC DNA]</scope>
    <source>
        <strain evidence="3">Wuxi-XJTLU</strain>
    </source>
</reference>
<dbReference type="PANTHER" id="PTHR44826">
    <property type="entry name" value="SPORE COAT PROTEIN SP85"/>
    <property type="match status" value="1"/>
</dbReference>
<keyword evidence="4" id="KW-1185">Reference proteome</keyword>
<feature type="compositionally biased region" description="Basic residues" evidence="2">
    <location>
        <begin position="157"/>
        <end position="176"/>
    </location>
</feature>
<feature type="compositionally biased region" description="Polar residues" evidence="2">
    <location>
        <begin position="216"/>
        <end position="231"/>
    </location>
</feature>
<comment type="caution">
    <text evidence="3">The sequence shown here is derived from an EMBL/GenBank/DDBJ whole genome shotgun (WGS) entry which is preliminary data.</text>
</comment>
<dbReference type="Proteomes" id="UP000192247">
    <property type="component" value="Unassembled WGS sequence"/>
</dbReference>
<dbReference type="InterPro" id="IPR051860">
    <property type="entry name" value="Plasmodium_CSP_Invasion"/>
</dbReference>
<dbReference type="EMBL" id="MNPL01023197">
    <property type="protein sequence ID" value="OQR68852.1"/>
    <property type="molecule type" value="Genomic_DNA"/>
</dbReference>
<proteinExistence type="predicted"/>